<gene>
    <name evidence="1" type="ORF">ABR75_07635</name>
</gene>
<dbReference type="Proteomes" id="UP000051017">
    <property type="component" value="Unassembled WGS sequence"/>
</dbReference>
<dbReference type="EMBL" id="LIBJ01000044">
    <property type="protein sequence ID" value="KRO49075.1"/>
    <property type="molecule type" value="Genomic_DNA"/>
</dbReference>
<evidence type="ECO:0000313" key="2">
    <source>
        <dbReference type="Proteomes" id="UP000051017"/>
    </source>
</evidence>
<evidence type="ECO:0000313" key="1">
    <source>
        <dbReference type="EMBL" id="KRO49075.1"/>
    </source>
</evidence>
<protein>
    <submittedName>
        <fullName evidence="1">Uncharacterized protein</fullName>
    </submittedName>
</protein>
<accession>A0A0R2QLL9</accession>
<reference evidence="1 2" key="1">
    <citation type="submission" date="2015-10" db="EMBL/GenBank/DDBJ databases">
        <title>Metagenome-Assembled Genomes uncover a global brackish microbiome.</title>
        <authorList>
            <person name="Hugerth L.W."/>
            <person name="Larsson J."/>
            <person name="Alneberg J."/>
            <person name="Lindh M.V."/>
            <person name="Legrand C."/>
            <person name="Pinhassi J."/>
            <person name="Andersson A.F."/>
        </authorList>
    </citation>
    <scope>NUCLEOTIDE SEQUENCE [LARGE SCALE GENOMIC DNA]</scope>
    <source>
        <strain evidence="1">BACL6 MAG-120924-bin43</strain>
    </source>
</reference>
<proteinExistence type="predicted"/>
<dbReference type="AlphaFoldDB" id="A0A0R2QLL9"/>
<sequence>MHTAHPSEGYTVSLKGVNEKLGDDEFVVDQDDAMVRRAAQRYGTAGAMLAGGMLVFDKLLGRKPKEEAAVVVEASGEPGNIDDNGITLVVDADMTVVSPPPHLRRHDAQTGPRIVRKRRKINPNKGL</sequence>
<organism evidence="1 2">
    <name type="scientific">Acidimicrobiia bacterium BACL6 MAG-120924-bin43</name>
    <dbReference type="NCBI Taxonomy" id="1655583"/>
    <lineage>
        <taxon>Bacteria</taxon>
        <taxon>Bacillati</taxon>
        <taxon>Actinomycetota</taxon>
        <taxon>Acidimicrobiia</taxon>
        <taxon>acIV cluster</taxon>
    </lineage>
</organism>
<comment type="caution">
    <text evidence="1">The sequence shown here is derived from an EMBL/GenBank/DDBJ whole genome shotgun (WGS) entry which is preliminary data.</text>
</comment>
<name>A0A0R2QLL9_9ACTN</name>